<dbReference type="Gene3D" id="1.20.1250.20">
    <property type="entry name" value="MFS general substrate transporter like domains"/>
    <property type="match status" value="1"/>
</dbReference>
<dbReference type="InterPro" id="IPR010290">
    <property type="entry name" value="TM_effector"/>
</dbReference>
<dbReference type="InterPro" id="IPR020846">
    <property type="entry name" value="MFS_dom"/>
</dbReference>
<dbReference type="PROSITE" id="PS50850">
    <property type="entry name" value="MFS"/>
    <property type="match status" value="1"/>
</dbReference>
<dbReference type="CDD" id="cd06173">
    <property type="entry name" value="MFS_MefA_like"/>
    <property type="match status" value="1"/>
</dbReference>
<keyword evidence="6 7" id="KW-0472">Membrane</keyword>
<evidence type="ECO:0000313" key="9">
    <source>
        <dbReference type="EMBL" id="CAB4547010.1"/>
    </source>
</evidence>
<feature type="transmembrane region" description="Helical" evidence="7">
    <location>
        <begin position="261"/>
        <end position="282"/>
    </location>
</feature>
<keyword evidence="4 7" id="KW-0812">Transmembrane</keyword>
<dbReference type="AlphaFoldDB" id="A0A6J6C6N0"/>
<dbReference type="InterPro" id="IPR036259">
    <property type="entry name" value="MFS_trans_sf"/>
</dbReference>
<feature type="transmembrane region" description="Helical" evidence="7">
    <location>
        <begin position="166"/>
        <end position="192"/>
    </location>
</feature>
<keyword evidence="5 7" id="KW-1133">Transmembrane helix</keyword>
<dbReference type="PANTHER" id="PTHR23513">
    <property type="entry name" value="INTEGRAL MEMBRANE EFFLUX PROTEIN-RELATED"/>
    <property type="match status" value="1"/>
</dbReference>
<dbReference type="GO" id="GO:0022857">
    <property type="term" value="F:transmembrane transporter activity"/>
    <property type="evidence" value="ECO:0007669"/>
    <property type="project" value="InterPro"/>
</dbReference>
<protein>
    <submittedName>
        <fullName evidence="9">Unannotated protein</fullName>
    </submittedName>
</protein>
<feature type="transmembrane region" description="Helical" evidence="7">
    <location>
        <begin position="227"/>
        <end position="249"/>
    </location>
</feature>
<keyword evidence="2" id="KW-0813">Transport</keyword>
<evidence type="ECO:0000256" key="3">
    <source>
        <dbReference type="ARBA" id="ARBA00022475"/>
    </source>
</evidence>
<dbReference type="Pfam" id="PF05977">
    <property type="entry name" value="MFS_3"/>
    <property type="match status" value="1"/>
</dbReference>
<feature type="transmembrane region" description="Helical" evidence="7">
    <location>
        <begin position="50"/>
        <end position="72"/>
    </location>
</feature>
<dbReference type="GO" id="GO:0005886">
    <property type="term" value="C:plasma membrane"/>
    <property type="evidence" value="ECO:0007669"/>
    <property type="project" value="UniProtKB-SubCell"/>
</dbReference>
<comment type="subcellular location">
    <subcellularLocation>
        <location evidence="1">Cell membrane</location>
        <topology evidence="1">Multi-pass membrane protein</topology>
    </subcellularLocation>
</comment>
<evidence type="ECO:0000259" key="8">
    <source>
        <dbReference type="PROSITE" id="PS50850"/>
    </source>
</evidence>
<sequence length="421" mass="44028">MSRVVDAISPPRLGGVYRRVLLSSWTTNLGDGIALAAGPLLVASQTDEPLLVAMAALLQRLPWLLFGLYAGVVADRHDRRRIVVVANLARAAVLALLVGCVALDVLSVAVVLVSVFLIGLAEVFADTTAGTLMPMIVESSDLGLANSRLQAGHVVVNQLAGPPVGAFLFAAGIAWPLAAQVVCFAAGALVLAKVSLAVPVREPGERQARREIADGLRWLWRHGAVRTLTLTVVCFNVTFGAAWSVLVLVATERLGMGEIGFGILTTMSALGALLGAGAYRWITERVSLANVMRAGLVIETGTHLALATTRSPLVAMPVLFLFGVHEAAWGTTAVTIRQRAVPDELQGRVNAAYLLGVFGGLVIGAALGGLLASIWGVTAPFWFAFAGSGLLLVLIWRTLEHISHAGERGPATDEGPAAAAE</sequence>
<dbReference type="EMBL" id="CAEZSR010000017">
    <property type="protein sequence ID" value="CAB4547010.1"/>
    <property type="molecule type" value="Genomic_DNA"/>
</dbReference>
<gene>
    <name evidence="9" type="ORF">UFOPK1493_00755</name>
</gene>
<name>A0A6J6C6N0_9ZZZZ</name>
<evidence type="ECO:0000256" key="1">
    <source>
        <dbReference type="ARBA" id="ARBA00004651"/>
    </source>
</evidence>
<keyword evidence="3" id="KW-1003">Cell membrane</keyword>
<evidence type="ECO:0000256" key="7">
    <source>
        <dbReference type="SAM" id="Phobius"/>
    </source>
</evidence>
<evidence type="ECO:0000256" key="5">
    <source>
        <dbReference type="ARBA" id="ARBA00022989"/>
    </source>
</evidence>
<feature type="transmembrane region" description="Helical" evidence="7">
    <location>
        <begin position="381"/>
        <end position="399"/>
    </location>
</feature>
<dbReference type="SUPFAM" id="SSF103473">
    <property type="entry name" value="MFS general substrate transporter"/>
    <property type="match status" value="1"/>
</dbReference>
<organism evidence="9">
    <name type="scientific">freshwater metagenome</name>
    <dbReference type="NCBI Taxonomy" id="449393"/>
    <lineage>
        <taxon>unclassified sequences</taxon>
        <taxon>metagenomes</taxon>
        <taxon>ecological metagenomes</taxon>
    </lineage>
</organism>
<proteinExistence type="predicted"/>
<evidence type="ECO:0000256" key="2">
    <source>
        <dbReference type="ARBA" id="ARBA00022448"/>
    </source>
</evidence>
<reference evidence="9" key="1">
    <citation type="submission" date="2020-05" db="EMBL/GenBank/DDBJ databases">
        <authorList>
            <person name="Chiriac C."/>
            <person name="Salcher M."/>
            <person name="Ghai R."/>
            <person name="Kavagutti S V."/>
        </authorList>
    </citation>
    <scope>NUCLEOTIDE SEQUENCE</scope>
</reference>
<feature type="domain" description="Major facilitator superfamily (MFS) profile" evidence="8">
    <location>
        <begin position="224"/>
        <end position="421"/>
    </location>
</feature>
<evidence type="ECO:0000256" key="6">
    <source>
        <dbReference type="ARBA" id="ARBA00023136"/>
    </source>
</evidence>
<evidence type="ECO:0000256" key="4">
    <source>
        <dbReference type="ARBA" id="ARBA00022692"/>
    </source>
</evidence>
<feature type="transmembrane region" description="Helical" evidence="7">
    <location>
        <begin position="352"/>
        <end position="375"/>
    </location>
</feature>
<feature type="transmembrane region" description="Helical" evidence="7">
    <location>
        <begin position="93"/>
        <end position="118"/>
    </location>
</feature>
<dbReference type="PANTHER" id="PTHR23513:SF6">
    <property type="entry name" value="MAJOR FACILITATOR SUPERFAMILY ASSOCIATED DOMAIN-CONTAINING PROTEIN"/>
    <property type="match status" value="1"/>
</dbReference>
<accession>A0A6J6C6N0</accession>